<evidence type="ECO:0000256" key="2">
    <source>
        <dbReference type="ARBA" id="ARBA00005885"/>
    </source>
</evidence>
<evidence type="ECO:0000313" key="7">
    <source>
        <dbReference type="EnsemblPlants" id="OB10G15470.1"/>
    </source>
</evidence>
<dbReference type="Gramene" id="OB10G15470.1">
    <property type="protein sequence ID" value="OB10G15470.1"/>
    <property type="gene ID" value="OB10G15470"/>
</dbReference>
<dbReference type="GO" id="GO:0005874">
    <property type="term" value="C:microtubule"/>
    <property type="evidence" value="ECO:0007669"/>
    <property type="project" value="UniProtKB-KW"/>
</dbReference>
<proteinExistence type="inferred from homology"/>
<evidence type="ECO:0000313" key="8">
    <source>
        <dbReference type="Proteomes" id="UP000006038"/>
    </source>
</evidence>
<dbReference type="STRING" id="4533.J3N1Z9"/>
<keyword evidence="8" id="KW-1185">Reference proteome</keyword>
<evidence type="ECO:0000256" key="1">
    <source>
        <dbReference type="ARBA" id="ARBA00004245"/>
    </source>
</evidence>
<reference evidence="7" key="2">
    <citation type="submission" date="2013-04" db="UniProtKB">
        <authorList>
            <consortium name="EnsemblPlants"/>
        </authorList>
    </citation>
    <scope>IDENTIFICATION</scope>
</reference>
<organism evidence="7">
    <name type="scientific">Oryza brachyantha</name>
    <name type="common">malo sina</name>
    <dbReference type="NCBI Taxonomy" id="4533"/>
    <lineage>
        <taxon>Eukaryota</taxon>
        <taxon>Viridiplantae</taxon>
        <taxon>Streptophyta</taxon>
        <taxon>Embryophyta</taxon>
        <taxon>Tracheophyta</taxon>
        <taxon>Spermatophyta</taxon>
        <taxon>Magnoliopsida</taxon>
        <taxon>Liliopsida</taxon>
        <taxon>Poales</taxon>
        <taxon>Poaceae</taxon>
        <taxon>BOP clade</taxon>
        <taxon>Oryzoideae</taxon>
        <taxon>Oryzeae</taxon>
        <taxon>Oryzinae</taxon>
        <taxon>Oryza</taxon>
    </lineage>
</organism>
<name>J3N1Z9_ORYBR</name>
<dbReference type="InterPro" id="IPR027329">
    <property type="entry name" value="TPX2_C"/>
</dbReference>
<keyword evidence="4" id="KW-0493">Microtubule</keyword>
<dbReference type="AlphaFoldDB" id="J3N1Z9"/>
<accession>J3N1Z9</accession>
<evidence type="ECO:0000256" key="5">
    <source>
        <dbReference type="ARBA" id="ARBA00023212"/>
    </source>
</evidence>
<evidence type="ECO:0000259" key="6">
    <source>
        <dbReference type="Pfam" id="PF06886"/>
    </source>
</evidence>
<comment type="subcellular location">
    <subcellularLocation>
        <location evidence="1">Cytoplasm</location>
        <location evidence="1">Cytoskeleton</location>
    </subcellularLocation>
</comment>
<sequence length="66" mass="7772">MYVHLDKELEIKQLRKKQVPKAHPMPDFSRPFVMERSVKPQTVPIEPKFTPAVCKRPSMFYLTMAV</sequence>
<evidence type="ECO:0000256" key="4">
    <source>
        <dbReference type="ARBA" id="ARBA00022701"/>
    </source>
</evidence>
<dbReference type="Pfam" id="PF06886">
    <property type="entry name" value="TPX2"/>
    <property type="match status" value="1"/>
</dbReference>
<keyword evidence="3" id="KW-0963">Cytoplasm</keyword>
<keyword evidence="5" id="KW-0206">Cytoskeleton</keyword>
<feature type="domain" description="TPX2 C-terminal" evidence="6">
    <location>
        <begin position="7"/>
        <end position="42"/>
    </location>
</feature>
<evidence type="ECO:0000256" key="3">
    <source>
        <dbReference type="ARBA" id="ARBA00022490"/>
    </source>
</evidence>
<dbReference type="Proteomes" id="UP000006038">
    <property type="component" value="Chromosome 10"/>
</dbReference>
<comment type="similarity">
    <text evidence="2">Belongs to the TPX2 family.</text>
</comment>
<dbReference type="EnsemblPlants" id="OB10G15470.1">
    <property type="protein sequence ID" value="OB10G15470.1"/>
    <property type="gene ID" value="OB10G15470"/>
</dbReference>
<protein>
    <recommendedName>
        <fullName evidence="6">TPX2 C-terminal domain-containing protein</fullName>
    </recommendedName>
</protein>
<reference evidence="7" key="1">
    <citation type="journal article" date="2013" name="Nat. Commun.">
        <title>Whole-genome sequencing of Oryza brachyantha reveals mechanisms underlying Oryza genome evolution.</title>
        <authorList>
            <person name="Chen J."/>
            <person name="Huang Q."/>
            <person name="Gao D."/>
            <person name="Wang J."/>
            <person name="Lang Y."/>
            <person name="Liu T."/>
            <person name="Li B."/>
            <person name="Bai Z."/>
            <person name="Luis Goicoechea J."/>
            <person name="Liang C."/>
            <person name="Chen C."/>
            <person name="Zhang W."/>
            <person name="Sun S."/>
            <person name="Liao Y."/>
            <person name="Zhang X."/>
            <person name="Yang L."/>
            <person name="Song C."/>
            <person name="Wang M."/>
            <person name="Shi J."/>
            <person name="Liu G."/>
            <person name="Liu J."/>
            <person name="Zhou H."/>
            <person name="Zhou W."/>
            <person name="Yu Q."/>
            <person name="An N."/>
            <person name="Chen Y."/>
            <person name="Cai Q."/>
            <person name="Wang B."/>
            <person name="Liu B."/>
            <person name="Min J."/>
            <person name="Huang Y."/>
            <person name="Wu H."/>
            <person name="Li Z."/>
            <person name="Zhang Y."/>
            <person name="Yin Y."/>
            <person name="Song W."/>
            <person name="Jiang J."/>
            <person name="Jackson S.A."/>
            <person name="Wing R.A."/>
            <person name="Wang J."/>
            <person name="Chen M."/>
        </authorList>
    </citation>
    <scope>NUCLEOTIDE SEQUENCE [LARGE SCALE GENOMIC DNA]</scope>
    <source>
        <strain evidence="7">cv. IRGC 101232</strain>
    </source>
</reference>
<dbReference type="HOGENOM" id="CLU_2835220_0_0_1"/>